<feature type="transmembrane region" description="Helical" evidence="8">
    <location>
        <begin position="6"/>
        <end position="28"/>
    </location>
</feature>
<comment type="similarity">
    <text evidence="2 8">Belongs to the 4-toluene sulfonate uptake permease (TSUP) (TC 2.A.102) family.</text>
</comment>
<dbReference type="Pfam" id="PF01925">
    <property type="entry name" value="TauE"/>
    <property type="match status" value="1"/>
</dbReference>
<evidence type="ECO:0000256" key="4">
    <source>
        <dbReference type="ARBA" id="ARBA00022475"/>
    </source>
</evidence>
<keyword evidence="6 8" id="KW-1133">Transmembrane helix</keyword>
<sequence length="253" mass="27718">MPDLPSLLGIAAVLSVGIFVQSAAGFAAGLLIVPMLLWLGYTIPEASMALLVATVPQNVMGVYSLRDSIRPKQLLWPGIGRIVFFPIGIGVLVMIENTFSIDRIRQLVGGAVLIATIAIILYRPHPKPSISVFWAWLAFPLSGFCQGLIGMGGPAMVFWVSAHDWSTRQIRGFLFSMYLISLGPALAILWWKFGERVLPAAFIAIFTLPALMLVTWLGLRFGNWLGRERLRRVTLGLLLLLGLIGLASPWLHS</sequence>
<evidence type="ECO:0000256" key="3">
    <source>
        <dbReference type="ARBA" id="ARBA00022448"/>
    </source>
</evidence>
<evidence type="ECO:0000256" key="6">
    <source>
        <dbReference type="ARBA" id="ARBA00022989"/>
    </source>
</evidence>
<dbReference type="InterPro" id="IPR052017">
    <property type="entry name" value="TSUP"/>
</dbReference>
<keyword evidence="3" id="KW-0813">Transport</keyword>
<evidence type="ECO:0000313" key="10">
    <source>
        <dbReference type="Proteomes" id="UP001239462"/>
    </source>
</evidence>
<feature type="transmembrane region" description="Helical" evidence="8">
    <location>
        <begin position="137"/>
        <end position="160"/>
    </location>
</feature>
<feature type="transmembrane region" description="Helical" evidence="8">
    <location>
        <begin position="35"/>
        <end position="55"/>
    </location>
</feature>
<comment type="caution">
    <text evidence="9">The sequence shown here is derived from an EMBL/GenBank/DDBJ whole genome shotgun (WGS) entry which is preliminary data.</text>
</comment>
<evidence type="ECO:0000313" key="9">
    <source>
        <dbReference type="EMBL" id="MDM4015155.1"/>
    </source>
</evidence>
<accession>A0ABT7PF82</accession>
<feature type="transmembrane region" description="Helical" evidence="8">
    <location>
        <begin position="233"/>
        <end position="251"/>
    </location>
</feature>
<dbReference type="Proteomes" id="UP001239462">
    <property type="component" value="Unassembled WGS sequence"/>
</dbReference>
<feature type="transmembrane region" description="Helical" evidence="8">
    <location>
        <begin position="197"/>
        <end position="221"/>
    </location>
</feature>
<keyword evidence="7 8" id="KW-0472">Membrane</keyword>
<feature type="transmembrane region" description="Helical" evidence="8">
    <location>
        <begin position="75"/>
        <end position="95"/>
    </location>
</feature>
<evidence type="ECO:0000256" key="1">
    <source>
        <dbReference type="ARBA" id="ARBA00004651"/>
    </source>
</evidence>
<protein>
    <recommendedName>
        <fullName evidence="8">Probable membrane transporter protein</fullName>
    </recommendedName>
</protein>
<feature type="transmembrane region" description="Helical" evidence="8">
    <location>
        <begin position="107"/>
        <end position="125"/>
    </location>
</feature>
<keyword evidence="5 8" id="KW-0812">Transmembrane</keyword>
<reference evidence="9 10" key="1">
    <citation type="submission" date="2023-06" db="EMBL/GenBank/DDBJ databases">
        <title>Roseiconus lacunae JC819 isolated from Gulf of Mannar region, Tamil Nadu.</title>
        <authorList>
            <person name="Pk S."/>
            <person name="Ch S."/>
            <person name="Ch V.R."/>
        </authorList>
    </citation>
    <scope>NUCLEOTIDE SEQUENCE [LARGE SCALE GENOMIC DNA]</scope>
    <source>
        <strain evidence="9 10">JC819</strain>
    </source>
</reference>
<feature type="transmembrane region" description="Helical" evidence="8">
    <location>
        <begin position="172"/>
        <end position="191"/>
    </location>
</feature>
<evidence type="ECO:0000256" key="5">
    <source>
        <dbReference type="ARBA" id="ARBA00022692"/>
    </source>
</evidence>
<evidence type="ECO:0000256" key="2">
    <source>
        <dbReference type="ARBA" id="ARBA00009142"/>
    </source>
</evidence>
<gene>
    <name evidence="9" type="ORF">QTN89_06920</name>
</gene>
<keyword evidence="4 8" id="KW-1003">Cell membrane</keyword>
<dbReference type="RefSeq" id="WP_149496382.1">
    <property type="nucleotide sequence ID" value="NZ_CP141221.1"/>
</dbReference>
<dbReference type="PANTHER" id="PTHR30269:SF37">
    <property type="entry name" value="MEMBRANE TRANSPORTER PROTEIN"/>
    <property type="match status" value="1"/>
</dbReference>
<proteinExistence type="inferred from homology"/>
<keyword evidence="10" id="KW-1185">Reference proteome</keyword>
<evidence type="ECO:0000256" key="7">
    <source>
        <dbReference type="ARBA" id="ARBA00023136"/>
    </source>
</evidence>
<dbReference type="InterPro" id="IPR002781">
    <property type="entry name" value="TM_pro_TauE-like"/>
</dbReference>
<evidence type="ECO:0000256" key="8">
    <source>
        <dbReference type="RuleBase" id="RU363041"/>
    </source>
</evidence>
<organism evidence="9 10">
    <name type="scientific">Roseiconus lacunae</name>
    <dbReference type="NCBI Taxonomy" id="2605694"/>
    <lineage>
        <taxon>Bacteria</taxon>
        <taxon>Pseudomonadati</taxon>
        <taxon>Planctomycetota</taxon>
        <taxon>Planctomycetia</taxon>
        <taxon>Pirellulales</taxon>
        <taxon>Pirellulaceae</taxon>
        <taxon>Roseiconus</taxon>
    </lineage>
</organism>
<dbReference type="EMBL" id="JASZZN010000004">
    <property type="protein sequence ID" value="MDM4015155.1"/>
    <property type="molecule type" value="Genomic_DNA"/>
</dbReference>
<comment type="subcellular location">
    <subcellularLocation>
        <location evidence="1 8">Cell membrane</location>
        <topology evidence="1 8">Multi-pass membrane protein</topology>
    </subcellularLocation>
</comment>
<name>A0ABT7PF82_9BACT</name>
<dbReference type="PANTHER" id="PTHR30269">
    <property type="entry name" value="TRANSMEMBRANE PROTEIN YFCA"/>
    <property type="match status" value="1"/>
</dbReference>